<evidence type="ECO:0000256" key="7">
    <source>
        <dbReference type="ARBA" id="ARBA00023065"/>
    </source>
</evidence>
<keyword evidence="8" id="KW-0472">Membrane</keyword>
<comment type="caution">
    <text evidence="14">The sequence shown here is derived from an EMBL/GenBank/DDBJ whole genome shotgun (WGS) entry which is preliminary data.</text>
</comment>
<evidence type="ECO:0000313" key="14">
    <source>
        <dbReference type="EMBL" id="HFB54899.1"/>
    </source>
</evidence>
<dbReference type="HAMAP" id="MF_01398">
    <property type="entry name" value="ATP_synth_b_bprime"/>
    <property type="match status" value="1"/>
</dbReference>
<evidence type="ECO:0000256" key="10">
    <source>
        <dbReference type="ARBA" id="ARBA00025198"/>
    </source>
</evidence>
<dbReference type="InterPro" id="IPR050059">
    <property type="entry name" value="ATP_synthase_B_chain"/>
</dbReference>
<accession>A0A7C3C1L4</accession>
<evidence type="ECO:0000256" key="2">
    <source>
        <dbReference type="ARBA" id="ARBA00022448"/>
    </source>
</evidence>
<dbReference type="GO" id="GO:0012505">
    <property type="term" value="C:endomembrane system"/>
    <property type="evidence" value="ECO:0007669"/>
    <property type="project" value="UniProtKB-SubCell"/>
</dbReference>
<keyword evidence="9" id="KW-0066">ATP synthesis</keyword>
<dbReference type="PANTHER" id="PTHR33445">
    <property type="entry name" value="ATP SYNTHASE SUBUNIT B', CHLOROPLASTIC"/>
    <property type="match status" value="1"/>
</dbReference>
<sequence>QLFWLAVTFGLLLFLLAKVLLPRVGNILEDRSNRIADDLDGAARMQRDAQRAEKAYDQALSDARAKAHNVSETTRASVHAEITSELDAAEADFAEQMNVAENKIRKMRENALSNVDDIAAETAKTLVEKLGKASINIATARRAVRTHN</sequence>
<evidence type="ECO:0000256" key="4">
    <source>
        <dbReference type="ARBA" id="ARBA00022692"/>
    </source>
</evidence>
<keyword evidence="7 13" id="KW-0406">Ion transport</keyword>
<keyword evidence="6" id="KW-1133">Transmembrane helix</keyword>
<dbReference type="Proteomes" id="UP000886042">
    <property type="component" value="Unassembled WGS sequence"/>
</dbReference>
<evidence type="ECO:0000256" key="12">
    <source>
        <dbReference type="ARBA" id="ARBA00037847"/>
    </source>
</evidence>
<evidence type="ECO:0000256" key="11">
    <source>
        <dbReference type="ARBA" id="ARBA00025614"/>
    </source>
</evidence>
<dbReference type="Gene3D" id="6.10.250.1580">
    <property type="match status" value="1"/>
</dbReference>
<evidence type="ECO:0000256" key="8">
    <source>
        <dbReference type="ARBA" id="ARBA00023136"/>
    </source>
</evidence>
<evidence type="ECO:0000256" key="1">
    <source>
        <dbReference type="ARBA" id="ARBA00005513"/>
    </source>
</evidence>
<evidence type="ECO:0008006" key="15">
    <source>
        <dbReference type="Google" id="ProtNLM"/>
    </source>
</evidence>
<evidence type="ECO:0000256" key="9">
    <source>
        <dbReference type="ARBA" id="ARBA00023310"/>
    </source>
</evidence>
<comment type="similarity">
    <text evidence="1 13">Belongs to the ATPase B chain family.</text>
</comment>
<dbReference type="GO" id="GO:0046961">
    <property type="term" value="F:proton-transporting ATPase activity, rotational mechanism"/>
    <property type="evidence" value="ECO:0007669"/>
    <property type="project" value="TreeGrafter"/>
</dbReference>
<gene>
    <name evidence="14" type="ORF">ENJ46_03160</name>
</gene>
<proteinExistence type="inferred from homology"/>
<name>A0A7C3C1L4_9PROT</name>
<comment type="function">
    <text evidence="11">Component of the F(0) channel, it forms part of the peripheral stalk, linking F(1) to F(0). The b'-subunit is a diverged and duplicated form of b found in plants and photosynthetic bacteria.</text>
</comment>
<dbReference type="GO" id="GO:0045259">
    <property type="term" value="C:proton-transporting ATP synthase complex"/>
    <property type="evidence" value="ECO:0007669"/>
    <property type="project" value="UniProtKB-KW"/>
</dbReference>
<dbReference type="EMBL" id="DRMN01000208">
    <property type="protein sequence ID" value="HFB54899.1"/>
    <property type="molecule type" value="Genomic_DNA"/>
</dbReference>
<keyword evidence="4 13" id="KW-0812">Transmembrane</keyword>
<keyword evidence="2 13" id="KW-0813">Transport</keyword>
<dbReference type="GO" id="GO:0015986">
    <property type="term" value="P:proton motive force-driven ATP synthesis"/>
    <property type="evidence" value="ECO:0007669"/>
    <property type="project" value="InterPro"/>
</dbReference>
<comment type="subcellular location">
    <subcellularLocation>
        <location evidence="12">Endomembrane system</location>
        <topology evidence="12">Single-pass membrane protein</topology>
    </subcellularLocation>
</comment>
<keyword evidence="3 13" id="KW-0138">CF(0)</keyword>
<keyword evidence="5 13" id="KW-0375">Hydrogen ion transport</keyword>
<organism evidence="14">
    <name type="scientific">Hellea balneolensis</name>
    <dbReference type="NCBI Taxonomy" id="287478"/>
    <lineage>
        <taxon>Bacteria</taxon>
        <taxon>Pseudomonadati</taxon>
        <taxon>Pseudomonadota</taxon>
        <taxon>Alphaproteobacteria</taxon>
        <taxon>Maricaulales</taxon>
        <taxon>Robiginitomaculaceae</taxon>
        <taxon>Hellea</taxon>
    </lineage>
</organism>
<evidence type="ECO:0000256" key="5">
    <source>
        <dbReference type="ARBA" id="ARBA00022781"/>
    </source>
</evidence>
<evidence type="ECO:0000256" key="6">
    <source>
        <dbReference type="ARBA" id="ARBA00022989"/>
    </source>
</evidence>
<evidence type="ECO:0000256" key="3">
    <source>
        <dbReference type="ARBA" id="ARBA00022547"/>
    </source>
</evidence>
<reference evidence="14" key="1">
    <citation type="journal article" date="2020" name="mSystems">
        <title>Genome- and Community-Level Interaction Insights into Carbon Utilization and Element Cycling Functions of Hydrothermarchaeota in Hydrothermal Sediment.</title>
        <authorList>
            <person name="Zhou Z."/>
            <person name="Liu Y."/>
            <person name="Xu W."/>
            <person name="Pan J."/>
            <person name="Luo Z.H."/>
            <person name="Li M."/>
        </authorList>
    </citation>
    <scope>NUCLEOTIDE SEQUENCE [LARGE SCALE GENOMIC DNA]</scope>
    <source>
        <strain evidence="14">HyVt-489</strain>
    </source>
</reference>
<dbReference type="Pfam" id="PF00430">
    <property type="entry name" value="ATP-synt_B"/>
    <property type="match status" value="1"/>
</dbReference>
<evidence type="ECO:0000256" key="13">
    <source>
        <dbReference type="RuleBase" id="RU003848"/>
    </source>
</evidence>
<dbReference type="InterPro" id="IPR002146">
    <property type="entry name" value="ATP_synth_b/b'su_bac/chlpt"/>
</dbReference>
<comment type="function">
    <text evidence="10">F(1)F(0) ATP synthase produces ATP from ADP in the presence of a proton or sodium gradient. F-type ATPases consist of two structural domains, F(1) containing the extramembraneous catalytic core and F(0) containing the membrane proton channel, linked together by a central stalk and a peripheral stalk. During catalysis, ATP synthesis in the catalytic domain of F(1) is coupled via a rotary mechanism of the central stalk subunits to proton translocation.</text>
</comment>
<feature type="non-terminal residue" evidence="14">
    <location>
        <position position="1"/>
    </location>
</feature>
<dbReference type="CDD" id="cd06503">
    <property type="entry name" value="ATP-synt_Fo_b"/>
    <property type="match status" value="1"/>
</dbReference>
<dbReference type="PANTHER" id="PTHR33445:SF1">
    <property type="entry name" value="ATP SYNTHASE SUBUNIT B"/>
    <property type="match status" value="1"/>
</dbReference>
<dbReference type="AlphaFoldDB" id="A0A7C3C1L4"/>
<protein>
    <recommendedName>
        <fullName evidence="15">F0F1 ATP synthase subunit B</fullName>
    </recommendedName>
</protein>